<dbReference type="Pfam" id="PF02604">
    <property type="entry name" value="PhdYeFM_antitox"/>
    <property type="match status" value="1"/>
</dbReference>
<comment type="function">
    <text evidence="2">Antitoxin component of a type II toxin-antitoxin (TA) system.</text>
</comment>
<keyword evidence="4" id="KW-1185">Reference proteome</keyword>
<sequence>MQTINLFEAKTHFSKLIDQIASGKENEFVISRNGKPVARVVPIAKAETSRRIGIAKGEFTIPEDIDQSNQEIARWFNGETSDDAPLA</sequence>
<reference evidence="3 4" key="1">
    <citation type="submission" date="2023-03" db="EMBL/GenBank/DDBJ databases">
        <authorList>
            <person name="Pearce D."/>
        </authorList>
    </citation>
    <scope>NUCLEOTIDE SEQUENCE [LARGE SCALE GENOMIC DNA]</scope>
    <source>
        <strain evidence="3">Msz</strain>
    </source>
</reference>
<proteinExistence type="inferred from homology"/>
<dbReference type="InterPro" id="IPR006442">
    <property type="entry name" value="Antitoxin_Phd/YefM"/>
</dbReference>
<evidence type="ECO:0000313" key="3">
    <source>
        <dbReference type="EMBL" id="CAI8952032.1"/>
    </source>
</evidence>
<dbReference type="Gene3D" id="3.40.1620.10">
    <property type="entry name" value="YefM-like domain"/>
    <property type="match status" value="1"/>
</dbReference>
<name>A0ABM9I822_9GAMM</name>
<accession>A0ABM9I822</accession>
<evidence type="ECO:0000256" key="2">
    <source>
        <dbReference type="RuleBase" id="RU362080"/>
    </source>
</evidence>
<organism evidence="3 4">
    <name type="scientific">Methylocaldum szegediense</name>
    <dbReference type="NCBI Taxonomy" id="73780"/>
    <lineage>
        <taxon>Bacteria</taxon>
        <taxon>Pseudomonadati</taxon>
        <taxon>Pseudomonadota</taxon>
        <taxon>Gammaproteobacteria</taxon>
        <taxon>Methylococcales</taxon>
        <taxon>Methylococcaceae</taxon>
        <taxon>Methylocaldum</taxon>
    </lineage>
</organism>
<evidence type="ECO:0000313" key="4">
    <source>
        <dbReference type="Proteomes" id="UP001162030"/>
    </source>
</evidence>
<protein>
    <recommendedName>
        <fullName evidence="2">Antitoxin</fullName>
    </recommendedName>
</protein>
<gene>
    <name evidence="3" type="ORF">MSZNOR_4471</name>
</gene>
<dbReference type="InterPro" id="IPR036165">
    <property type="entry name" value="YefM-like_sf"/>
</dbReference>
<comment type="similarity">
    <text evidence="1 2">Belongs to the phD/YefM antitoxin family.</text>
</comment>
<evidence type="ECO:0000256" key="1">
    <source>
        <dbReference type="ARBA" id="ARBA00009981"/>
    </source>
</evidence>
<dbReference type="NCBIfam" id="TIGR01552">
    <property type="entry name" value="phd_fam"/>
    <property type="match status" value="1"/>
</dbReference>
<dbReference type="Proteomes" id="UP001162030">
    <property type="component" value="Chromosome"/>
</dbReference>
<dbReference type="EMBL" id="OX458333">
    <property type="protein sequence ID" value="CAI8952032.1"/>
    <property type="molecule type" value="Genomic_DNA"/>
</dbReference>
<dbReference type="RefSeq" id="WP_317963497.1">
    <property type="nucleotide sequence ID" value="NZ_OX458333.1"/>
</dbReference>
<dbReference type="SUPFAM" id="SSF143120">
    <property type="entry name" value="YefM-like"/>
    <property type="match status" value="1"/>
</dbReference>